<dbReference type="STRING" id="151549.A0A4C1W5A1"/>
<evidence type="ECO:0000313" key="7">
    <source>
        <dbReference type="EMBL" id="GBP46498.1"/>
    </source>
</evidence>
<comment type="caution">
    <text evidence="7">The sequence shown here is derived from an EMBL/GenBank/DDBJ whole genome shotgun (WGS) entry which is preliminary data.</text>
</comment>
<dbReference type="PANTHER" id="PTHR11361:SF21">
    <property type="entry name" value="MUTS PROTEIN HOMOLOG 4"/>
    <property type="match status" value="1"/>
</dbReference>
<evidence type="ECO:0000256" key="4">
    <source>
        <dbReference type="ARBA" id="ARBA00023125"/>
    </source>
</evidence>
<keyword evidence="8" id="KW-1185">Reference proteome</keyword>
<evidence type="ECO:0000313" key="8">
    <source>
        <dbReference type="Proteomes" id="UP000299102"/>
    </source>
</evidence>
<keyword evidence="3" id="KW-0067">ATP-binding</keyword>
<dbReference type="GO" id="GO:0140664">
    <property type="term" value="F:ATP-dependent DNA damage sensor activity"/>
    <property type="evidence" value="ECO:0007669"/>
    <property type="project" value="InterPro"/>
</dbReference>
<dbReference type="GO" id="GO:0005524">
    <property type="term" value="F:ATP binding"/>
    <property type="evidence" value="ECO:0007669"/>
    <property type="project" value="UniProtKB-KW"/>
</dbReference>
<dbReference type="Gene3D" id="3.40.50.300">
    <property type="entry name" value="P-loop containing nucleotide triphosphate hydrolases"/>
    <property type="match status" value="1"/>
</dbReference>
<evidence type="ECO:0000256" key="1">
    <source>
        <dbReference type="ARBA" id="ARBA00006271"/>
    </source>
</evidence>
<dbReference type="InterPro" id="IPR027417">
    <property type="entry name" value="P-loop_NTPase"/>
</dbReference>
<dbReference type="InterPro" id="IPR045076">
    <property type="entry name" value="MutS"/>
</dbReference>
<dbReference type="InterPro" id="IPR036187">
    <property type="entry name" value="DNA_mismatch_repair_MutS_sf"/>
</dbReference>
<comment type="similarity">
    <text evidence="1">Belongs to the DNA mismatch repair MutS family.</text>
</comment>
<keyword evidence="4" id="KW-0238">DNA-binding</keyword>
<feature type="region of interest" description="Disordered" evidence="5">
    <location>
        <begin position="189"/>
        <end position="210"/>
    </location>
</feature>
<dbReference type="EMBL" id="BGZK01000485">
    <property type="protein sequence ID" value="GBP46498.1"/>
    <property type="molecule type" value="Genomic_DNA"/>
</dbReference>
<evidence type="ECO:0000256" key="2">
    <source>
        <dbReference type="ARBA" id="ARBA00022741"/>
    </source>
</evidence>
<evidence type="ECO:0000256" key="3">
    <source>
        <dbReference type="ARBA" id="ARBA00022840"/>
    </source>
</evidence>
<evidence type="ECO:0000256" key="5">
    <source>
        <dbReference type="SAM" id="MobiDB-lite"/>
    </source>
</evidence>
<dbReference type="SUPFAM" id="SSF52540">
    <property type="entry name" value="P-loop containing nucleoside triphosphate hydrolases"/>
    <property type="match status" value="1"/>
</dbReference>
<protein>
    <submittedName>
        <fullName evidence="7">MutS protein homolog 4</fullName>
    </submittedName>
</protein>
<name>A0A4C1W5A1_EUMVA</name>
<gene>
    <name evidence="7" type="primary">MSH4</name>
    <name evidence="7" type="ORF">EVAR_45918_1</name>
</gene>
<evidence type="ECO:0000259" key="6">
    <source>
        <dbReference type="PROSITE" id="PS00486"/>
    </source>
</evidence>
<dbReference type="Pfam" id="PF00488">
    <property type="entry name" value="MutS_V"/>
    <property type="match status" value="1"/>
</dbReference>
<feature type="domain" description="DNA mismatch repair proteins mutS family" evidence="6">
    <location>
        <begin position="364"/>
        <end position="380"/>
    </location>
</feature>
<dbReference type="OrthoDB" id="10252754at2759"/>
<dbReference type="SUPFAM" id="SSF48334">
    <property type="entry name" value="DNA repair protein MutS, domain III"/>
    <property type="match status" value="1"/>
</dbReference>
<dbReference type="AlphaFoldDB" id="A0A4C1W5A1"/>
<dbReference type="PROSITE" id="PS00486">
    <property type="entry name" value="DNA_MISMATCH_REPAIR_2"/>
    <property type="match status" value="1"/>
</dbReference>
<sequence>MTDIDKILELCMDSPNQNVDKFGAAQLNQMLLLKTTTEMVPQLVEALRVAECGRLRKIKMDFENPHYQEIAKRIQEIILDDAHMEKGAMGRMQRCFAIKPEINGLLDVARRTYSELVEDIQKLVEDLNKTYDLPLRLHQNVMKGFHIIMPIAPKNRKNFSVEDLPPIFIHVPPYPPSLLGRNGISDRGKSGLADSHWRKKTASSRPHSVQNNISNVSMTTEELVVLDHQAKETLNEIQRLSNVIITMLLKNLRPFMSILYKLCENVAELDVLLALAQNASPEHNFTVVTGPNMGGKSIYIKQAATLQIMAQVGCFVPATNAVLRLSDRIFSRIGFNDSVELNASTYVLEMKEIHHILKGLTKCSLVIIDELCRGTSSEEGASIAWAVCEELLASEAFTFFTTHFMYLTRLQDIYYNVVNLHTATREENVPDNMEVRRLIYEHKIEPAITRVKHYGLTLASKTNLPEETINLAKELVEFIMKKAKPQSFGRLEESEDRLLYTLNAEIRREERRNTSTSEEIIRRIITMFKRSHPQLVAKLRSERRNATSGSTDSCKTSAKSFDNVHKSSTLVSDTLTNSSNCNRNTRPVIVNMSVETNIDVEPVPSEELSSTIQSTKKLLKTVIENDVSKTVVNVSIDCIDQPPQDTFEAEEDTVIFIPDSIKEFQRSKAQRNTSNRASPFRTQYSLRDVNNARLENCSNSLLQMQELDKELDKTQLIDEDDKHTRNMRYKSPIANVIENTVLISDNRSILSLSSDDIELMEQTLEEINKDTNDLCETVNLEDVTFSSSSSENTLSDYILLTPPMGFRDDTLNFV</sequence>
<dbReference type="SMART" id="SM00534">
    <property type="entry name" value="MUTSac"/>
    <property type="match status" value="1"/>
</dbReference>
<keyword evidence="2" id="KW-0547">Nucleotide-binding</keyword>
<dbReference type="GO" id="GO:0006298">
    <property type="term" value="P:mismatch repair"/>
    <property type="evidence" value="ECO:0007669"/>
    <property type="project" value="InterPro"/>
</dbReference>
<dbReference type="Proteomes" id="UP000299102">
    <property type="component" value="Unassembled WGS sequence"/>
</dbReference>
<organism evidence="7 8">
    <name type="scientific">Eumeta variegata</name>
    <name type="common">Bagworm moth</name>
    <name type="synonym">Eumeta japonica</name>
    <dbReference type="NCBI Taxonomy" id="151549"/>
    <lineage>
        <taxon>Eukaryota</taxon>
        <taxon>Metazoa</taxon>
        <taxon>Ecdysozoa</taxon>
        <taxon>Arthropoda</taxon>
        <taxon>Hexapoda</taxon>
        <taxon>Insecta</taxon>
        <taxon>Pterygota</taxon>
        <taxon>Neoptera</taxon>
        <taxon>Endopterygota</taxon>
        <taxon>Lepidoptera</taxon>
        <taxon>Glossata</taxon>
        <taxon>Ditrysia</taxon>
        <taxon>Tineoidea</taxon>
        <taxon>Psychidae</taxon>
        <taxon>Oiketicinae</taxon>
        <taxon>Eumeta</taxon>
    </lineage>
</organism>
<accession>A0A4C1W5A1</accession>
<dbReference type="GO" id="GO:0030983">
    <property type="term" value="F:mismatched DNA binding"/>
    <property type="evidence" value="ECO:0007669"/>
    <property type="project" value="InterPro"/>
</dbReference>
<proteinExistence type="inferred from homology"/>
<reference evidence="7 8" key="1">
    <citation type="journal article" date="2019" name="Commun. Biol.">
        <title>The bagworm genome reveals a unique fibroin gene that provides high tensile strength.</title>
        <authorList>
            <person name="Kono N."/>
            <person name="Nakamura H."/>
            <person name="Ohtoshi R."/>
            <person name="Tomita M."/>
            <person name="Numata K."/>
            <person name="Arakawa K."/>
        </authorList>
    </citation>
    <scope>NUCLEOTIDE SEQUENCE [LARGE SCALE GENOMIC DNA]</scope>
</reference>
<dbReference type="GO" id="GO:0007131">
    <property type="term" value="P:reciprocal meiotic recombination"/>
    <property type="evidence" value="ECO:0007669"/>
    <property type="project" value="TreeGrafter"/>
</dbReference>
<dbReference type="PANTHER" id="PTHR11361">
    <property type="entry name" value="DNA MISMATCH REPAIR PROTEIN MUTS FAMILY MEMBER"/>
    <property type="match status" value="1"/>
</dbReference>
<dbReference type="InterPro" id="IPR000432">
    <property type="entry name" value="DNA_mismatch_repair_MutS_C"/>
</dbReference>
<dbReference type="GO" id="GO:0005634">
    <property type="term" value="C:nucleus"/>
    <property type="evidence" value="ECO:0007669"/>
    <property type="project" value="TreeGrafter"/>
</dbReference>